<dbReference type="Proteomes" id="UP001597280">
    <property type="component" value="Unassembled WGS sequence"/>
</dbReference>
<keyword evidence="5" id="KW-0547">Nucleotide-binding</keyword>
<accession>A0ABW4PZJ2</accession>
<dbReference type="RefSeq" id="WP_264449916.1">
    <property type="nucleotide sequence ID" value="NZ_BAAAIS010000003.1"/>
</dbReference>
<dbReference type="CDD" id="cd16917">
    <property type="entry name" value="HATPase_UhpB-NarQ-NarX-like"/>
    <property type="match status" value="1"/>
</dbReference>
<proteinExistence type="predicted"/>
<evidence type="ECO:0000313" key="11">
    <source>
        <dbReference type="EMBL" id="MFD1835913.1"/>
    </source>
</evidence>
<dbReference type="GO" id="GO:0016301">
    <property type="term" value="F:kinase activity"/>
    <property type="evidence" value="ECO:0007669"/>
    <property type="project" value="UniProtKB-KW"/>
</dbReference>
<dbReference type="EC" id="2.7.13.3" evidence="2"/>
<comment type="caution">
    <text evidence="11">The sequence shown here is derived from an EMBL/GenBank/DDBJ whole genome shotgun (WGS) entry which is preliminary data.</text>
</comment>
<evidence type="ECO:0000256" key="5">
    <source>
        <dbReference type="ARBA" id="ARBA00022741"/>
    </source>
</evidence>
<evidence type="ECO:0000256" key="1">
    <source>
        <dbReference type="ARBA" id="ARBA00000085"/>
    </source>
</evidence>
<keyword evidence="9" id="KW-1133">Transmembrane helix</keyword>
<name>A0ABW4PZJ2_9MICO</name>
<dbReference type="InterPro" id="IPR050482">
    <property type="entry name" value="Sensor_HK_TwoCompSys"/>
</dbReference>
<keyword evidence="3" id="KW-0597">Phosphoprotein</keyword>
<dbReference type="PANTHER" id="PTHR24421">
    <property type="entry name" value="NITRATE/NITRITE SENSOR PROTEIN NARX-RELATED"/>
    <property type="match status" value="1"/>
</dbReference>
<evidence type="ECO:0000256" key="2">
    <source>
        <dbReference type="ARBA" id="ARBA00012438"/>
    </source>
</evidence>
<dbReference type="Gene3D" id="1.20.5.1930">
    <property type="match status" value="1"/>
</dbReference>
<organism evidence="11 12">
    <name type="scientific">Brachybacterium rhamnosum</name>
    <dbReference type="NCBI Taxonomy" id="173361"/>
    <lineage>
        <taxon>Bacteria</taxon>
        <taxon>Bacillati</taxon>
        <taxon>Actinomycetota</taxon>
        <taxon>Actinomycetes</taxon>
        <taxon>Micrococcales</taxon>
        <taxon>Dermabacteraceae</taxon>
        <taxon>Brachybacterium</taxon>
    </lineage>
</organism>
<feature type="domain" description="Signal transduction histidine kinase subgroup 3 dimerisation and phosphoacceptor" evidence="10">
    <location>
        <begin position="202"/>
        <end position="267"/>
    </location>
</feature>
<evidence type="ECO:0000256" key="9">
    <source>
        <dbReference type="SAM" id="Phobius"/>
    </source>
</evidence>
<dbReference type="SUPFAM" id="SSF55874">
    <property type="entry name" value="ATPase domain of HSP90 chaperone/DNA topoisomerase II/histidine kinase"/>
    <property type="match status" value="1"/>
</dbReference>
<sequence length="392" mass="42347">MRLPVLTLQSAPREPSRLVRRSVRQVVGTVLGLMTGTLLVLTALLALIRIRRPLQAARRWEQRRLHRFHRLRLVDDGAEPEFLGPGRAIVHGLLAAVLGYVMGDLLLLVAAVVLGSLTQLLLGGPVTMEFDAWTISRPALAVLVIFGTSSLLAAALYAELAARLQRALLGRWTTVAREDALESRISRLLTTRRGVVLAIDDERRRIERDLHDGVQQNVVSLSVALARARRATDPERADELLEQAHRQSQALIEEVRQVAWRIYPTALDEHGLASALAGIAETCPVPLTVENRIEGPPPRAVESAAYFVAREAVTNVVKHAGAGSASLTLTSSGEGDRRVLRLVVRDDGAGGADPEGGGLQGLARRVAALDGTLEVRSPLGGPTLIIAEIPYA</sequence>
<evidence type="ECO:0000256" key="4">
    <source>
        <dbReference type="ARBA" id="ARBA00022679"/>
    </source>
</evidence>
<feature type="transmembrane region" description="Helical" evidence="9">
    <location>
        <begin position="26"/>
        <end position="48"/>
    </location>
</feature>
<dbReference type="InterPro" id="IPR036890">
    <property type="entry name" value="HATPase_C_sf"/>
</dbReference>
<gene>
    <name evidence="11" type="ORF">ACFSDA_12635</name>
</gene>
<dbReference type="EMBL" id="JBHUFL010000003">
    <property type="protein sequence ID" value="MFD1835913.1"/>
    <property type="molecule type" value="Genomic_DNA"/>
</dbReference>
<keyword evidence="8" id="KW-0902">Two-component regulatory system</keyword>
<evidence type="ECO:0000256" key="7">
    <source>
        <dbReference type="ARBA" id="ARBA00022840"/>
    </source>
</evidence>
<keyword evidence="7" id="KW-0067">ATP-binding</keyword>
<evidence type="ECO:0000256" key="3">
    <source>
        <dbReference type="ARBA" id="ARBA00022553"/>
    </source>
</evidence>
<evidence type="ECO:0000313" key="12">
    <source>
        <dbReference type="Proteomes" id="UP001597280"/>
    </source>
</evidence>
<dbReference type="InterPro" id="IPR011712">
    <property type="entry name" value="Sig_transdc_His_kin_sub3_dim/P"/>
</dbReference>
<evidence type="ECO:0000256" key="6">
    <source>
        <dbReference type="ARBA" id="ARBA00022777"/>
    </source>
</evidence>
<keyword evidence="9" id="KW-0812">Transmembrane</keyword>
<keyword evidence="6 11" id="KW-0418">Kinase</keyword>
<dbReference type="Pfam" id="PF07730">
    <property type="entry name" value="HisKA_3"/>
    <property type="match status" value="1"/>
</dbReference>
<dbReference type="Gene3D" id="3.30.565.10">
    <property type="entry name" value="Histidine kinase-like ATPase, C-terminal domain"/>
    <property type="match status" value="1"/>
</dbReference>
<reference evidence="12" key="1">
    <citation type="journal article" date="2019" name="Int. J. Syst. Evol. Microbiol.">
        <title>The Global Catalogue of Microorganisms (GCM) 10K type strain sequencing project: providing services to taxonomists for standard genome sequencing and annotation.</title>
        <authorList>
            <consortium name="The Broad Institute Genomics Platform"/>
            <consortium name="The Broad Institute Genome Sequencing Center for Infectious Disease"/>
            <person name="Wu L."/>
            <person name="Ma J."/>
        </authorList>
    </citation>
    <scope>NUCLEOTIDE SEQUENCE [LARGE SCALE GENOMIC DNA]</scope>
    <source>
        <strain evidence="12">JCM 11650</strain>
    </source>
</reference>
<protein>
    <recommendedName>
        <fullName evidence="2">histidine kinase</fullName>
        <ecNumber evidence="2">2.7.13.3</ecNumber>
    </recommendedName>
</protein>
<feature type="transmembrane region" description="Helical" evidence="9">
    <location>
        <begin position="138"/>
        <end position="158"/>
    </location>
</feature>
<comment type="catalytic activity">
    <reaction evidence="1">
        <text>ATP + protein L-histidine = ADP + protein N-phospho-L-histidine.</text>
        <dbReference type="EC" id="2.7.13.3"/>
    </reaction>
</comment>
<keyword evidence="12" id="KW-1185">Reference proteome</keyword>
<dbReference type="PANTHER" id="PTHR24421:SF10">
    <property type="entry name" value="NITRATE_NITRITE SENSOR PROTEIN NARQ"/>
    <property type="match status" value="1"/>
</dbReference>
<evidence type="ECO:0000259" key="10">
    <source>
        <dbReference type="Pfam" id="PF07730"/>
    </source>
</evidence>
<feature type="transmembrane region" description="Helical" evidence="9">
    <location>
        <begin position="93"/>
        <end position="118"/>
    </location>
</feature>
<evidence type="ECO:0000256" key="8">
    <source>
        <dbReference type="ARBA" id="ARBA00023012"/>
    </source>
</evidence>
<keyword evidence="4" id="KW-0808">Transferase</keyword>
<keyword evidence="9" id="KW-0472">Membrane</keyword>